<dbReference type="EMBL" id="CP003600">
    <property type="protein sequence ID" value="AFY92514.1"/>
    <property type="molecule type" value="Genomic_DNA"/>
</dbReference>
<reference evidence="1 2" key="1">
    <citation type="submission" date="2012-05" db="EMBL/GenBank/DDBJ databases">
        <title>Finished chromosome of genome of Chamaesiphon sp. PCC 6605.</title>
        <authorList>
            <consortium name="US DOE Joint Genome Institute"/>
            <person name="Gugger M."/>
            <person name="Coursin T."/>
            <person name="Rippka R."/>
            <person name="Tandeau De Marsac N."/>
            <person name="Huntemann M."/>
            <person name="Wei C.-L."/>
            <person name="Han J."/>
            <person name="Detter J.C."/>
            <person name="Han C."/>
            <person name="Tapia R."/>
            <person name="Chen A."/>
            <person name="Kyrpides N."/>
            <person name="Mavromatis K."/>
            <person name="Markowitz V."/>
            <person name="Szeto E."/>
            <person name="Ivanova N."/>
            <person name="Pagani I."/>
            <person name="Pati A."/>
            <person name="Goodwin L."/>
            <person name="Nordberg H.P."/>
            <person name="Cantor M.N."/>
            <person name="Hua S.X."/>
            <person name="Woyke T."/>
            <person name="Kerfeld C.A."/>
        </authorList>
    </citation>
    <scope>NUCLEOTIDE SEQUENCE [LARGE SCALE GENOMIC DNA]</scope>
    <source>
        <strain evidence="2">ATCC 27169 / PCC 6605</strain>
    </source>
</reference>
<dbReference type="eggNOG" id="ENOG5030V3Z">
    <property type="taxonomic scope" value="Bacteria"/>
</dbReference>
<dbReference type="AlphaFoldDB" id="K9UE85"/>
<evidence type="ECO:0000313" key="1">
    <source>
        <dbReference type="EMBL" id="AFY92514.1"/>
    </source>
</evidence>
<sequence>MIASDRTEAYRVGVEYINKVRALVPDPHMVDVMSNLRDRVSICNWIGHQIKTVNNSLQTHLNTCHECFNLSDRRAMQILAVPFAASVSLDGFCNINTNPTTILVDVGRVAPPDRLALVAHEYAHAYLGYPGHDLEYVKVLSHLCLGLGLAQPSFTPDDRSIYYWPPYSPTIDPLAWWRGESDVG</sequence>
<name>K9UE85_CHAP6</name>
<keyword evidence="2" id="KW-1185">Reference proteome</keyword>
<proteinExistence type="predicted"/>
<dbReference type="Proteomes" id="UP000010366">
    <property type="component" value="Chromosome"/>
</dbReference>
<dbReference type="KEGG" id="cmp:Cha6605_1320"/>
<dbReference type="HOGENOM" id="CLU_1487632_0_0_3"/>
<dbReference type="RefSeq" id="WP_015158698.1">
    <property type="nucleotide sequence ID" value="NC_019697.1"/>
</dbReference>
<dbReference type="STRING" id="1173020.Cha6605_1320"/>
<protein>
    <submittedName>
        <fullName evidence="1">Uncharacterized protein</fullName>
    </submittedName>
</protein>
<organism evidence="1 2">
    <name type="scientific">Chamaesiphon minutus (strain ATCC 27169 / PCC 6605)</name>
    <dbReference type="NCBI Taxonomy" id="1173020"/>
    <lineage>
        <taxon>Bacteria</taxon>
        <taxon>Bacillati</taxon>
        <taxon>Cyanobacteriota</taxon>
        <taxon>Cyanophyceae</taxon>
        <taxon>Gomontiellales</taxon>
        <taxon>Chamaesiphonaceae</taxon>
        <taxon>Chamaesiphon</taxon>
    </lineage>
</organism>
<evidence type="ECO:0000313" key="2">
    <source>
        <dbReference type="Proteomes" id="UP000010366"/>
    </source>
</evidence>
<accession>K9UE85</accession>
<gene>
    <name evidence="1" type="ORF">Cha6605_1320</name>
</gene>